<evidence type="ECO:0000256" key="1">
    <source>
        <dbReference type="SAM" id="MobiDB-lite"/>
    </source>
</evidence>
<sequence>MPSNDNERQTSTGLPPGRQRLADAIAELYKLLGELTLAQVSELLAAKNWRKDPSELSRYRSGRRKPPFTFVRQLHALALERAGSDAVATLPLDKLRQIHTAAESTLCPSCGPLRIENGQLRTEISRLASSQEDTDSEPANNAGPHASTDATPLPVPSGLGDRQRSAHDVSAARQVAMAATRLHKSGKTDHAVSWLQDVSTSLTPLESAASIVLLREGEGRLADTAVNIHGRTRAERDVLRIALELFEMGLDQDARAILRAAVR</sequence>
<keyword evidence="3" id="KW-1185">Reference proteome</keyword>
<evidence type="ECO:0000313" key="2">
    <source>
        <dbReference type="EMBL" id="BAU83531.1"/>
    </source>
</evidence>
<dbReference type="KEGG" id="slau:SLA_2608"/>
<protein>
    <submittedName>
        <fullName evidence="2">Uncharacterized protein</fullName>
    </submittedName>
</protein>
<feature type="region of interest" description="Disordered" evidence="1">
    <location>
        <begin position="127"/>
        <end position="165"/>
    </location>
</feature>
<gene>
    <name evidence="2" type="ORF">SLA_2608</name>
</gene>
<organism evidence="2 3">
    <name type="scientific">Streptomyces laurentii</name>
    <dbReference type="NCBI Taxonomy" id="39478"/>
    <lineage>
        <taxon>Bacteria</taxon>
        <taxon>Bacillati</taxon>
        <taxon>Actinomycetota</taxon>
        <taxon>Actinomycetes</taxon>
        <taxon>Kitasatosporales</taxon>
        <taxon>Streptomycetaceae</taxon>
        <taxon>Streptomyces</taxon>
    </lineage>
</organism>
<name>A0A160NZQ3_STRLU</name>
<reference evidence="2 3" key="1">
    <citation type="journal article" date="2016" name="Genome Announc.">
        <title>Complete Genome Sequence of Thiostrepton-Producing Streptomyces laurentii ATCC 31255.</title>
        <authorList>
            <person name="Doi K."/>
            <person name="Fujino Y."/>
            <person name="Nagayoshi Y."/>
            <person name="Ohshima T."/>
            <person name="Ogata S."/>
        </authorList>
    </citation>
    <scope>NUCLEOTIDE SEQUENCE [LARGE SCALE GENOMIC DNA]</scope>
    <source>
        <strain evidence="2 3">ATCC 31255</strain>
    </source>
</reference>
<dbReference type="Proteomes" id="UP000217676">
    <property type="component" value="Chromosome"/>
</dbReference>
<dbReference type="AlphaFoldDB" id="A0A160NZQ3"/>
<accession>A0A160NZQ3</accession>
<dbReference type="EMBL" id="AP017424">
    <property type="protein sequence ID" value="BAU83531.1"/>
    <property type="molecule type" value="Genomic_DNA"/>
</dbReference>
<evidence type="ECO:0000313" key="3">
    <source>
        <dbReference type="Proteomes" id="UP000217676"/>
    </source>
</evidence>
<proteinExistence type="predicted"/>